<organism evidence="2">
    <name type="scientific">marine sediment metagenome</name>
    <dbReference type="NCBI Taxonomy" id="412755"/>
    <lineage>
        <taxon>unclassified sequences</taxon>
        <taxon>metagenomes</taxon>
        <taxon>ecological metagenomes</taxon>
    </lineage>
</organism>
<name>X0YHA9_9ZZZZ</name>
<feature type="transmembrane region" description="Helical" evidence="1">
    <location>
        <begin position="6"/>
        <end position="29"/>
    </location>
</feature>
<keyword evidence="1" id="KW-0812">Transmembrane</keyword>
<proteinExistence type="predicted"/>
<keyword evidence="1" id="KW-1133">Transmembrane helix</keyword>
<accession>X0YHA9</accession>
<evidence type="ECO:0000256" key="1">
    <source>
        <dbReference type="SAM" id="Phobius"/>
    </source>
</evidence>
<dbReference type="AlphaFoldDB" id="X0YHA9"/>
<reference evidence="2" key="1">
    <citation type="journal article" date="2014" name="Front. Microbiol.">
        <title>High frequency of phylogenetically diverse reductive dehalogenase-homologous genes in deep subseafloor sedimentary metagenomes.</title>
        <authorList>
            <person name="Kawai M."/>
            <person name="Futagami T."/>
            <person name="Toyoda A."/>
            <person name="Takaki Y."/>
            <person name="Nishi S."/>
            <person name="Hori S."/>
            <person name="Arai W."/>
            <person name="Tsubouchi T."/>
            <person name="Morono Y."/>
            <person name="Uchiyama I."/>
            <person name="Ito T."/>
            <person name="Fujiyama A."/>
            <person name="Inagaki F."/>
            <person name="Takami H."/>
        </authorList>
    </citation>
    <scope>NUCLEOTIDE SEQUENCE</scope>
    <source>
        <strain evidence="2">Expedition CK06-06</strain>
    </source>
</reference>
<sequence length="150" mass="16192">MDIATTIHLIILGLIMLVGFSVFGLFLVWEGERRAARVALGAAALASLPFFLASLLPVTVKLVILGVVVAGGIVGAVLFLLPIGRVERGNDVPRQRFDERDIMFARARLIPGSSEYAAYYSMRPDNRATDDRTRALPGLLSLTASKANPL</sequence>
<protein>
    <submittedName>
        <fullName evidence="2">Uncharacterized protein</fullName>
    </submittedName>
</protein>
<feature type="transmembrane region" description="Helical" evidence="1">
    <location>
        <begin position="62"/>
        <end position="81"/>
    </location>
</feature>
<feature type="non-terminal residue" evidence="2">
    <location>
        <position position="150"/>
    </location>
</feature>
<dbReference type="EMBL" id="BARS01054202">
    <property type="protein sequence ID" value="GAG46572.1"/>
    <property type="molecule type" value="Genomic_DNA"/>
</dbReference>
<feature type="transmembrane region" description="Helical" evidence="1">
    <location>
        <begin position="36"/>
        <end position="56"/>
    </location>
</feature>
<keyword evidence="1" id="KW-0472">Membrane</keyword>
<comment type="caution">
    <text evidence="2">The sequence shown here is derived from an EMBL/GenBank/DDBJ whole genome shotgun (WGS) entry which is preliminary data.</text>
</comment>
<evidence type="ECO:0000313" key="2">
    <source>
        <dbReference type="EMBL" id="GAG46572.1"/>
    </source>
</evidence>
<gene>
    <name evidence="2" type="ORF">S01H1_80286</name>
</gene>